<accession>A0A177JWN1</accession>
<comment type="caution">
    <text evidence="2">The sequence shown here is derived from an EMBL/GenBank/DDBJ whole genome shotgun (WGS) entry which is preliminary data.</text>
</comment>
<name>A0A177JWN1_SPHYA</name>
<dbReference type="InterPro" id="IPR049243">
    <property type="entry name" value="DUF6878"/>
</dbReference>
<protein>
    <recommendedName>
        <fullName evidence="1">DUF6878 domain-containing protein</fullName>
    </recommendedName>
</protein>
<organism evidence="2 3">
    <name type="scientific">Sphingobium yanoikuyae</name>
    <name type="common">Sphingomonas yanoikuyae</name>
    <dbReference type="NCBI Taxonomy" id="13690"/>
    <lineage>
        <taxon>Bacteria</taxon>
        <taxon>Pseudomonadati</taxon>
        <taxon>Pseudomonadota</taxon>
        <taxon>Alphaproteobacteria</taxon>
        <taxon>Sphingomonadales</taxon>
        <taxon>Sphingomonadaceae</taxon>
        <taxon>Sphingobium</taxon>
    </lineage>
</organism>
<evidence type="ECO:0000259" key="1">
    <source>
        <dbReference type="Pfam" id="PF21798"/>
    </source>
</evidence>
<dbReference type="RefSeq" id="WP_063976287.1">
    <property type="nucleotide sequence ID" value="NZ_LSTR01000025.1"/>
</dbReference>
<proteinExistence type="predicted"/>
<feature type="domain" description="DUF6878" evidence="1">
    <location>
        <begin position="17"/>
        <end position="135"/>
    </location>
</feature>
<dbReference type="EMBL" id="LSTR01000025">
    <property type="protein sequence ID" value="OAH45458.1"/>
    <property type="molecule type" value="Genomic_DNA"/>
</dbReference>
<sequence length="142" mass="15182">MTDSINTEPTSAQAVFEACKASLFPILAEHGIARVLIGYDGEGDEGQTNDISAYSAHGTPIDLPKVDAECHQLKHDGTLSSTIATLGDALDSFADEALCALHRGWEDGNGACGELELLVESRTVTLTHNSRFIDYDTDVTEL</sequence>
<gene>
    <name evidence="2" type="ORF">AX777_17795</name>
</gene>
<dbReference type="AlphaFoldDB" id="A0A177JWN1"/>
<dbReference type="Pfam" id="PF21798">
    <property type="entry name" value="DUF6878"/>
    <property type="match status" value="1"/>
</dbReference>
<dbReference type="OrthoDB" id="7259981at2"/>
<dbReference type="Proteomes" id="UP000077262">
    <property type="component" value="Unassembled WGS sequence"/>
</dbReference>
<reference evidence="2 3" key="1">
    <citation type="submission" date="2016-02" db="EMBL/GenBank/DDBJ databases">
        <authorList>
            <person name="Wen L."/>
            <person name="He K."/>
            <person name="Yang H."/>
        </authorList>
    </citation>
    <scope>NUCLEOTIDE SEQUENCE [LARGE SCALE GENOMIC DNA]</scope>
    <source>
        <strain evidence="2 3">CD09_2</strain>
    </source>
</reference>
<evidence type="ECO:0000313" key="3">
    <source>
        <dbReference type="Proteomes" id="UP000077262"/>
    </source>
</evidence>
<evidence type="ECO:0000313" key="2">
    <source>
        <dbReference type="EMBL" id="OAH45458.1"/>
    </source>
</evidence>